<proteinExistence type="predicted"/>
<dbReference type="EMBL" id="JAWZXF010000014">
    <property type="protein sequence ID" value="MDX7922846.1"/>
    <property type="molecule type" value="Genomic_DNA"/>
</dbReference>
<organism evidence="2 3">
    <name type="scientific">Aeromonas media</name>
    <dbReference type="NCBI Taxonomy" id="651"/>
    <lineage>
        <taxon>Bacteria</taxon>
        <taxon>Pseudomonadati</taxon>
        <taxon>Pseudomonadota</taxon>
        <taxon>Gammaproteobacteria</taxon>
        <taxon>Aeromonadales</taxon>
        <taxon>Aeromonadaceae</taxon>
        <taxon>Aeromonas</taxon>
    </lineage>
</organism>
<gene>
    <name evidence="1" type="ORF">LZT28_21245</name>
    <name evidence="2" type="ORF">SJS82_13010</name>
</gene>
<dbReference type="AlphaFoldDB" id="A0AAP6GCW3"/>
<comment type="caution">
    <text evidence="2">The sequence shown here is derived from an EMBL/GenBank/DDBJ whole genome shotgun (WGS) entry which is preliminary data.</text>
</comment>
<reference evidence="1" key="1">
    <citation type="submission" date="2022-01" db="EMBL/GenBank/DDBJ databases">
        <title>Comparison of Fish pathogen Aeromonas spp.</title>
        <authorList>
            <person name="Dubey S."/>
            <person name="Sorum H."/>
            <person name="Munangandu H.M."/>
        </authorList>
    </citation>
    <scope>NUCLEOTIDE SEQUENCE</scope>
    <source>
        <strain evidence="1">SD/21-15</strain>
    </source>
</reference>
<dbReference type="EMBL" id="JAJVCY010000074">
    <property type="protein sequence ID" value="MCV3290718.1"/>
    <property type="molecule type" value="Genomic_DNA"/>
</dbReference>
<dbReference type="RefSeq" id="WP_042649161.1">
    <property type="nucleotide sequence ID" value="NZ_CAWMGL010000098.1"/>
</dbReference>
<name>A0AAP6GCW3_AERME</name>
<evidence type="ECO:0000313" key="1">
    <source>
        <dbReference type="EMBL" id="MCV3290718.1"/>
    </source>
</evidence>
<protein>
    <submittedName>
        <fullName evidence="2">Uncharacterized protein</fullName>
    </submittedName>
</protein>
<dbReference type="Proteomes" id="UP001208651">
    <property type="component" value="Unassembled WGS sequence"/>
</dbReference>
<evidence type="ECO:0000313" key="2">
    <source>
        <dbReference type="EMBL" id="MDX7922846.1"/>
    </source>
</evidence>
<reference evidence="2" key="2">
    <citation type="submission" date="2023-11" db="EMBL/GenBank/DDBJ databases">
        <title>WGS of Aeromonas in Northern Israel.</title>
        <authorList>
            <person name="Hershko Y."/>
        </authorList>
    </citation>
    <scope>NUCLEOTIDE SEQUENCE</scope>
    <source>
        <strain evidence="2">02297</strain>
    </source>
</reference>
<evidence type="ECO:0000313" key="3">
    <source>
        <dbReference type="Proteomes" id="UP001285835"/>
    </source>
</evidence>
<accession>A0AAP6GCW3</accession>
<dbReference type="Proteomes" id="UP001285835">
    <property type="component" value="Unassembled WGS sequence"/>
</dbReference>
<sequence length="63" mass="7419">MSQHLVEIQSAILFAEYLQSLGVQRTSLDREQEIYVQDRHLATVRRIQGELRFYLRANALTRS</sequence>